<proteinExistence type="predicted"/>
<dbReference type="Gene3D" id="3.30.70.100">
    <property type="match status" value="1"/>
</dbReference>
<evidence type="ECO:0000259" key="1">
    <source>
        <dbReference type="PROSITE" id="PS50846"/>
    </source>
</evidence>
<evidence type="ECO:0000313" key="2">
    <source>
        <dbReference type="EMBL" id="CAG8566004.1"/>
    </source>
</evidence>
<evidence type="ECO:0000313" key="3">
    <source>
        <dbReference type="Proteomes" id="UP000789570"/>
    </source>
</evidence>
<dbReference type="OrthoDB" id="432719at2759"/>
<protein>
    <submittedName>
        <fullName evidence="2">13144_t:CDS:1</fullName>
    </submittedName>
</protein>
<dbReference type="Proteomes" id="UP000789570">
    <property type="component" value="Unassembled WGS sequence"/>
</dbReference>
<dbReference type="InterPro" id="IPR036163">
    <property type="entry name" value="HMA_dom_sf"/>
</dbReference>
<comment type="caution">
    <text evidence="2">The sequence shown here is derived from an EMBL/GenBank/DDBJ whole genome shotgun (WGS) entry which is preliminary data.</text>
</comment>
<dbReference type="InterPro" id="IPR006121">
    <property type="entry name" value="HMA_dom"/>
</dbReference>
<organism evidence="2 3">
    <name type="scientific">Funneliformis caledonium</name>
    <dbReference type="NCBI Taxonomy" id="1117310"/>
    <lineage>
        <taxon>Eukaryota</taxon>
        <taxon>Fungi</taxon>
        <taxon>Fungi incertae sedis</taxon>
        <taxon>Mucoromycota</taxon>
        <taxon>Glomeromycotina</taxon>
        <taxon>Glomeromycetes</taxon>
        <taxon>Glomerales</taxon>
        <taxon>Glomeraceae</taxon>
        <taxon>Funneliformis</taxon>
    </lineage>
</organism>
<dbReference type="CDD" id="cd00371">
    <property type="entry name" value="HMA"/>
    <property type="match status" value="1"/>
</dbReference>
<feature type="domain" description="HMA" evidence="1">
    <location>
        <begin position="49"/>
        <end position="80"/>
    </location>
</feature>
<dbReference type="GO" id="GO:0046872">
    <property type="term" value="F:metal ion binding"/>
    <property type="evidence" value="ECO:0007669"/>
    <property type="project" value="InterPro"/>
</dbReference>
<name>A0A9N9BHH3_9GLOM</name>
<gene>
    <name evidence="2" type="ORF">FCALED_LOCUS6851</name>
</gene>
<dbReference type="EMBL" id="CAJVPQ010001703">
    <property type="protein sequence ID" value="CAG8566004.1"/>
    <property type="molecule type" value="Genomic_DNA"/>
</dbReference>
<dbReference type="Pfam" id="PF00403">
    <property type="entry name" value="HMA"/>
    <property type="match status" value="1"/>
</dbReference>
<keyword evidence="3" id="KW-1185">Reference proteome</keyword>
<dbReference type="PROSITE" id="PS50846">
    <property type="entry name" value="HMA_2"/>
    <property type="match status" value="1"/>
</dbReference>
<feature type="non-terminal residue" evidence="2">
    <location>
        <position position="80"/>
    </location>
</feature>
<sequence>MVEADVHSRAVSIIQDLGGDYDPNITDEEKRDLQDFTSTIASPLSVQVEVEIIPIHGMTCQSCVKSITNAVSSLSGIVNI</sequence>
<dbReference type="SUPFAM" id="SSF55008">
    <property type="entry name" value="HMA, heavy metal-associated domain"/>
    <property type="match status" value="1"/>
</dbReference>
<dbReference type="AlphaFoldDB" id="A0A9N9BHH3"/>
<accession>A0A9N9BHH3</accession>
<reference evidence="2" key="1">
    <citation type="submission" date="2021-06" db="EMBL/GenBank/DDBJ databases">
        <authorList>
            <person name="Kallberg Y."/>
            <person name="Tangrot J."/>
            <person name="Rosling A."/>
        </authorList>
    </citation>
    <scope>NUCLEOTIDE SEQUENCE</scope>
    <source>
        <strain evidence="2">UK204</strain>
    </source>
</reference>